<keyword evidence="1" id="KW-0812">Transmembrane</keyword>
<gene>
    <name evidence="2" type="ordered locus">Geob_2374</name>
</gene>
<accession>B9LZH5</accession>
<keyword evidence="3" id="KW-1185">Reference proteome</keyword>
<dbReference type="EMBL" id="CP001390">
    <property type="protein sequence ID" value="ACM20728.1"/>
    <property type="molecule type" value="Genomic_DNA"/>
</dbReference>
<dbReference type="RefSeq" id="WP_012647457.1">
    <property type="nucleotide sequence ID" value="NC_011979.1"/>
</dbReference>
<protein>
    <submittedName>
        <fullName evidence="2">Uncharacterized protein</fullName>
    </submittedName>
</protein>
<name>B9LZH5_GEODF</name>
<evidence type="ECO:0000256" key="1">
    <source>
        <dbReference type="SAM" id="Phobius"/>
    </source>
</evidence>
<evidence type="ECO:0000313" key="3">
    <source>
        <dbReference type="Proteomes" id="UP000007721"/>
    </source>
</evidence>
<dbReference type="KEGG" id="geo:Geob_2374"/>
<evidence type="ECO:0000313" key="2">
    <source>
        <dbReference type="EMBL" id="ACM20728.1"/>
    </source>
</evidence>
<keyword evidence="1" id="KW-0472">Membrane</keyword>
<organism evidence="2 3">
    <name type="scientific">Geotalea daltonii (strain DSM 22248 / JCM 15807 / FRC-32)</name>
    <name type="common">Geobacter daltonii</name>
    <dbReference type="NCBI Taxonomy" id="316067"/>
    <lineage>
        <taxon>Bacteria</taxon>
        <taxon>Pseudomonadati</taxon>
        <taxon>Thermodesulfobacteriota</taxon>
        <taxon>Desulfuromonadia</taxon>
        <taxon>Geobacterales</taxon>
        <taxon>Geobacteraceae</taxon>
        <taxon>Geotalea</taxon>
    </lineage>
</organism>
<feature type="transmembrane region" description="Helical" evidence="1">
    <location>
        <begin position="113"/>
        <end position="137"/>
    </location>
</feature>
<dbReference type="HOGENOM" id="CLU_1341652_0_0_7"/>
<feature type="transmembrane region" description="Helical" evidence="1">
    <location>
        <begin position="157"/>
        <end position="183"/>
    </location>
</feature>
<keyword evidence="1" id="KW-1133">Transmembrane helix</keyword>
<sequence>MGAAALPRPPDRLRKLIIIVLGILTCPTAVLAAEEAARQPHWWQVVSGVIAIPAGIVGLVYSIVLIRKTGLEARKTELEIQDKERDLMQAAEAGGMSHELVTPLVKGERLMLLLLRFVLLSVALMLWGILESIYGMFVGGTFLALQKVVETDSMWVMIPFFLLSNLPKIGKWIIVLGLGLPLFREIASLLGMNVKDVLTPWQRK</sequence>
<proteinExistence type="predicted"/>
<dbReference type="Proteomes" id="UP000007721">
    <property type="component" value="Chromosome"/>
</dbReference>
<dbReference type="AlphaFoldDB" id="B9LZH5"/>
<feature type="transmembrane region" description="Helical" evidence="1">
    <location>
        <begin position="42"/>
        <end position="66"/>
    </location>
</feature>
<reference evidence="2 3" key="1">
    <citation type="submission" date="2009-01" db="EMBL/GenBank/DDBJ databases">
        <title>Complete sequence of Geobacter sp. FRC-32.</title>
        <authorList>
            <consortium name="US DOE Joint Genome Institute"/>
            <person name="Lucas S."/>
            <person name="Copeland A."/>
            <person name="Lapidus A."/>
            <person name="Glavina del Rio T."/>
            <person name="Dalin E."/>
            <person name="Tice H."/>
            <person name="Bruce D."/>
            <person name="Goodwin L."/>
            <person name="Pitluck S."/>
            <person name="Saunders E."/>
            <person name="Brettin T."/>
            <person name="Detter J.C."/>
            <person name="Han C."/>
            <person name="Larimer F."/>
            <person name="Land M."/>
            <person name="Hauser L."/>
            <person name="Kyrpides N."/>
            <person name="Ovchinnikova G."/>
            <person name="Kostka J."/>
            <person name="Richardson P."/>
        </authorList>
    </citation>
    <scope>NUCLEOTIDE SEQUENCE [LARGE SCALE GENOMIC DNA]</scope>
    <source>
        <strain evidence="3">DSM 22248 / JCM 15807 / FRC-32</strain>
    </source>
</reference>